<accession>A0A2T3G6U7</accession>
<comment type="caution">
    <text evidence="7">The sequence shown here is derived from an EMBL/GenBank/DDBJ whole genome shotgun (WGS) entry which is preliminary data.</text>
</comment>
<dbReference type="GO" id="GO:0009401">
    <property type="term" value="P:phosphoenolpyruvate-dependent sugar phosphotransferase system"/>
    <property type="evidence" value="ECO:0007669"/>
    <property type="project" value="InterPro"/>
</dbReference>
<keyword evidence="8" id="KW-1185">Reference proteome</keyword>
<dbReference type="InterPro" id="IPR027417">
    <property type="entry name" value="P-loop_NTPase"/>
</dbReference>
<dbReference type="Proteomes" id="UP000240974">
    <property type="component" value="Unassembled WGS sequence"/>
</dbReference>
<dbReference type="AlphaFoldDB" id="A0A2T3G6U7"/>
<dbReference type="GO" id="GO:0005524">
    <property type="term" value="F:ATP binding"/>
    <property type="evidence" value="ECO:0007669"/>
    <property type="project" value="UniProtKB-KW"/>
</dbReference>
<gene>
    <name evidence="7" type="ORF">C7U54_00725</name>
</gene>
<evidence type="ECO:0000256" key="2">
    <source>
        <dbReference type="ARBA" id="ARBA00022741"/>
    </source>
</evidence>
<evidence type="ECO:0000313" key="8">
    <source>
        <dbReference type="Proteomes" id="UP000240974"/>
    </source>
</evidence>
<dbReference type="RefSeq" id="WP_107028938.1">
    <property type="nucleotide sequence ID" value="NZ_PYLQ01000001.1"/>
</dbReference>
<feature type="domain" description="PTS EIIA type-4" evidence="5">
    <location>
        <begin position="519"/>
        <end position="653"/>
    </location>
</feature>
<dbReference type="Gene3D" id="1.10.1790.10">
    <property type="entry name" value="PRD domain"/>
    <property type="match status" value="2"/>
</dbReference>
<dbReference type="InterPro" id="IPR036662">
    <property type="entry name" value="PTS_EIIA_man-typ_sf"/>
</dbReference>
<name>A0A2T3G6U7_9FIRM</name>
<dbReference type="Gene3D" id="3.40.50.300">
    <property type="entry name" value="P-loop containing nucleotide triphosphate hydrolases"/>
    <property type="match status" value="1"/>
</dbReference>
<dbReference type="PROSITE" id="PS51372">
    <property type="entry name" value="PRD_2"/>
    <property type="match status" value="2"/>
</dbReference>
<evidence type="ECO:0000313" key="7">
    <source>
        <dbReference type="EMBL" id="PST43267.1"/>
    </source>
</evidence>
<dbReference type="GO" id="GO:0006355">
    <property type="term" value="P:regulation of DNA-templated transcription"/>
    <property type="evidence" value="ECO:0007669"/>
    <property type="project" value="InterPro"/>
</dbReference>
<dbReference type="InterPro" id="IPR002078">
    <property type="entry name" value="Sigma_54_int"/>
</dbReference>
<dbReference type="InterPro" id="IPR036634">
    <property type="entry name" value="PRD_sf"/>
</dbReference>
<dbReference type="GO" id="GO:0016740">
    <property type="term" value="F:transferase activity"/>
    <property type="evidence" value="ECO:0007669"/>
    <property type="project" value="UniProtKB-KW"/>
</dbReference>
<dbReference type="PANTHER" id="PTHR32071:SF38">
    <property type="entry name" value="PSP OPERON TRANSCRIPTIONAL ACTIVATOR"/>
    <property type="match status" value="1"/>
</dbReference>
<keyword evidence="1" id="KW-0808">Transferase</keyword>
<protein>
    <recommendedName>
        <fullName evidence="9">PRD domain-containing protein</fullName>
    </recommendedName>
</protein>
<reference evidence="7 8" key="1">
    <citation type="journal article" date="2019" name="Int. J. Syst. Evol. Microbiol.">
        <title>Faecalibacillus intestinalis gen. nov., sp. nov. and Faecalibacillus faecis sp. nov., isolated from human faeces.</title>
        <authorList>
            <person name="Seo B."/>
            <person name="Jeon K."/>
            <person name="Baek I."/>
            <person name="Lee Y.M."/>
            <person name="Baek K."/>
            <person name="Ko G."/>
        </authorList>
    </citation>
    <scope>NUCLEOTIDE SEQUENCE [LARGE SCALE GENOMIC DNA]</scope>
    <source>
        <strain evidence="7 8">SNUG30099</strain>
    </source>
</reference>
<feature type="domain" description="PRD" evidence="6">
    <location>
        <begin position="413"/>
        <end position="518"/>
    </location>
</feature>
<dbReference type="Gene3D" id="3.40.50.510">
    <property type="entry name" value="Phosphotransferase system, mannose-type IIA component"/>
    <property type="match status" value="1"/>
</dbReference>
<dbReference type="PANTHER" id="PTHR32071">
    <property type="entry name" value="TRANSCRIPTIONAL REGULATORY PROTEIN"/>
    <property type="match status" value="1"/>
</dbReference>
<dbReference type="SUPFAM" id="SSF52540">
    <property type="entry name" value="P-loop containing nucleoside triphosphate hydrolases"/>
    <property type="match status" value="1"/>
</dbReference>
<dbReference type="InterPro" id="IPR011608">
    <property type="entry name" value="PRD"/>
</dbReference>
<dbReference type="PROSITE" id="PS50045">
    <property type="entry name" value="SIGMA54_INTERACT_4"/>
    <property type="match status" value="1"/>
</dbReference>
<feature type="domain" description="PRD" evidence="6">
    <location>
        <begin position="755"/>
        <end position="861"/>
    </location>
</feature>
<evidence type="ECO:0000256" key="3">
    <source>
        <dbReference type="ARBA" id="ARBA00022840"/>
    </source>
</evidence>
<dbReference type="InterPro" id="IPR004701">
    <property type="entry name" value="PTS_EIIA_man-typ"/>
</dbReference>
<proteinExistence type="predicted"/>
<dbReference type="EMBL" id="PYLQ01000001">
    <property type="protein sequence ID" value="PST43267.1"/>
    <property type="molecule type" value="Genomic_DNA"/>
</dbReference>
<dbReference type="SUPFAM" id="SSF63520">
    <property type="entry name" value="PTS-regulatory domain, PRD"/>
    <property type="match status" value="2"/>
</dbReference>
<organism evidence="7 8">
    <name type="scientific">Faecalibacillus intestinalis</name>
    <dbReference type="NCBI Taxonomy" id="1982626"/>
    <lineage>
        <taxon>Bacteria</taxon>
        <taxon>Bacillati</taxon>
        <taxon>Bacillota</taxon>
        <taxon>Erysipelotrichia</taxon>
        <taxon>Erysipelotrichales</taxon>
        <taxon>Coprobacillaceae</taxon>
        <taxon>Faecalibacillus</taxon>
    </lineage>
</organism>
<evidence type="ECO:0008006" key="9">
    <source>
        <dbReference type="Google" id="ProtNLM"/>
    </source>
</evidence>
<dbReference type="SUPFAM" id="SSF46785">
    <property type="entry name" value="Winged helix' DNA-binding domain"/>
    <property type="match status" value="1"/>
</dbReference>
<dbReference type="Pfam" id="PF03610">
    <property type="entry name" value="EIIA-man"/>
    <property type="match status" value="1"/>
</dbReference>
<evidence type="ECO:0000259" key="4">
    <source>
        <dbReference type="PROSITE" id="PS50045"/>
    </source>
</evidence>
<feature type="domain" description="Sigma-54 factor interaction" evidence="4">
    <location>
        <begin position="81"/>
        <end position="294"/>
    </location>
</feature>
<evidence type="ECO:0000256" key="1">
    <source>
        <dbReference type="ARBA" id="ARBA00022679"/>
    </source>
</evidence>
<dbReference type="PROSITE" id="PS51096">
    <property type="entry name" value="PTS_EIIA_TYPE_4"/>
    <property type="match status" value="1"/>
</dbReference>
<keyword evidence="3" id="KW-0067">ATP-binding</keyword>
<sequence>MKTKKEILLEFIKEYSNQYQMEEYPQLTTLFLSEKLNMQRTNISTLLNQLVKEGKVKKIDGRPVLYQLVFNENEKRDFESLIGHDQSLKEAIMLAKAAILYPSVLPKILLTAERGSGIDCFVKSIYEFAVKSKVLKNNAPYIIFDCQSYSENQNKIKDIFLENQGLIQKANTGLLFLKNAHLLDDYLLSDFLQSMQHLATNDKYKCIFICHIDSLQKITSYTLMNELDYTISIPPLKSRSLKERFDLIEMFLNQEAKQIQCSIQLANTVLHSLMLYECSGQIKELKNDIHNACANSYVRIQKNERHIELLLSDFPNHVRKGMIYYKHYKDEIDELVSSNSQYTFTGDQVLKSTALQKEHIYSTIDEKKKELKKQQLTQEETDSLILVELKKDFQEYFYRITENIYSKEQLEKIVSLKLIQDVEDFLNQMSNQYNILFETKTLYGLALHIDTAIIQTSKKQRLSPKEKNDFIQQFPEYYKQTQQFIKKINDDFGIHLPNDEVIMVMLFLICGQEEIHHQEVVTLIAMHGEHTATSIVDVVKKLSGKKSIYGYDLKLDQTINESYEELKEYILHIHQGKGMILIYDMGSIRTMAESIKIELNIDIEFLEIPLTLIAMTSVNKAHELLSLNETYQYLQEHFKDLQYVRNNSQKEALVLISSLESELVQAKNYLLEHFDLKDIEIFLIQESQIESIYNRIDQIASQYKIKGLISRQEIHLSQYTMIPLSNVYKLNAKSLDDLFTDEDDLENLFDYLQEQFEDIQIEDLKQPLIHFANKLEIILNQKIDYDTLIGLLIHIICLIDRLKKHLSPAVHFQAASDILTKDRSTVEKVKEILLPIEQICRITISDVEAATIISIIKGKEQ</sequence>
<evidence type="ECO:0000259" key="6">
    <source>
        <dbReference type="PROSITE" id="PS51372"/>
    </source>
</evidence>
<dbReference type="InterPro" id="IPR036390">
    <property type="entry name" value="WH_DNA-bd_sf"/>
</dbReference>
<dbReference type="GO" id="GO:0016020">
    <property type="term" value="C:membrane"/>
    <property type="evidence" value="ECO:0007669"/>
    <property type="project" value="InterPro"/>
</dbReference>
<evidence type="ECO:0000259" key="5">
    <source>
        <dbReference type="PROSITE" id="PS51096"/>
    </source>
</evidence>
<dbReference type="SUPFAM" id="SSF53062">
    <property type="entry name" value="PTS system fructose IIA component-like"/>
    <property type="match status" value="1"/>
</dbReference>
<keyword evidence="2" id="KW-0547">Nucleotide-binding</keyword>
<dbReference type="Pfam" id="PF00874">
    <property type="entry name" value="PRD"/>
    <property type="match status" value="2"/>
</dbReference>